<organism evidence="1">
    <name type="scientific">Lepeophtheirus salmonis</name>
    <name type="common">Salmon louse</name>
    <name type="synonym">Caligus salmonis</name>
    <dbReference type="NCBI Taxonomy" id="72036"/>
    <lineage>
        <taxon>Eukaryota</taxon>
        <taxon>Metazoa</taxon>
        <taxon>Ecdysozoa</taxon>
        <taxon>Arthropoda</taxon>
        <taxon>Crustacea</taxon>
        <taxon>Multicrustacea</taxon>
        <taxon>Hexanauplia</taxon>
        <taxon>Copepoda</taxon>
        <taxon>Siphonostomatoida</taxon>
        <taxon>Caligidae</taxon>
        <taxon>Lepeophtheirus</taxon>
    </lineage>
</organism>
<proteinExistence type="predicted"/>
<dbReference type="AlphaFoldDB" id="A0A0K2UEQ5"/>
<accession>A0A0K2UEQ5</accession>
<name>A0A0K2UEQ5_LEPSM</name>
<sequence length="117" mass="12312">MINGSWLVGSRSRLVGGIFGFSRVGNISNIARVGISHGVGYSLETTIGESNGVRSLGGISITGLISSKVDSRVVILDSILVLVGSWDFIVGRSWLIGSRGWMVGSWVVSKSKSQESG</sequence>
<reference evidence="1" key="1">
    <citation type="submission" date="2014-05" db="EMBL/GenBank/DDBJ databases">
        <authorList>
            <person name="Chronopoulou M."/>
        </authorList>
    </citation>
    <scope>NUCLEOTIDE SEQUENCE</scope>
    <source>
        <tissue evidence="1">Whole organism</tissue>
    </source>
</reference>
<protein>
    <submittedName>
        <fullName evidence="1">Uncharacterized protein</fullName>
    </submittedName>
</protein>
<dbReference type="EMBL" id="HACA01019179">
    <property type="protein sequence ID" value="CDW36540.1"/>
    <property type="molecule type" value="Transcribed_RNA"/>
</dbReference>
<evidence type="ECO:0000313" key="1">
    <source>
        <dbReference type="EMBL" id="CDW36540.1"/>
    </source>
</evidence>